<dbReference type="AlphaFoldDB" id="A0A5E7C6B5"/>
<feature type="compositionally biased region" description="Gly residues" evidence="1">
    <location>
        <begin position="160"/>
        <end position="170"/>
    </location>
</feature>
<feature type="compositionally biased region" description="Low complexity" evidence="1">
    <location>
        <begin position="187"/>
        <end position="197"/>
    </location>
</feature>
<evidence type="ECO:0000313" key="3">
    <source>
        <dbReference type="Proteomes" id="UP000337909"/>
    </source>
</evidence>
<evidence type="ECO:0000313" key="2">
    <source>
        <dbReference type="EMBL" id="VVN91461.1"/>
    </source>
</evidence>
<organism evidence="2 3">
    <name type="scientific">Pseudomonas fluorescens</name>
    <dbReference type="NCBI Taxonomy" id="294"/>
    <lineage>
        <taxon>Bacteria</taxon>
        <taxon>Pseudomonadati</taxon>
        <taxon>Pseudomonadota</taxon>
        <taxon>Gammaproteobacteria</taxon>
        <taxon>Pseudomonadales</taxon>
        <taxon>Pseudomonadaceae</taxon>
        <taxon>Pseudomonas</taxon>
    </lineage>
</organism>
<feature type="region of interest" description="Disordered" evidence="1">
    <location>
        <begin position="105"/>
        <end position="219"/>
    </location>
</feature>
<accession>A0A5E7C6B5</accession>
<dbReference type="EMBL" id="CABVHQ010000014">
    <property type="protein sequence ID" value="VVN91461.1"/>
    <property type="molecule type" value="Genomic_DNA"/>
</dbReference>
<gene>
    <name evidence="2" type="ORF">PS691_01902</name>
</gene>
<protein>
    <submittedName>
        <fullName evidence="2">Uncharacterized protein</fullName>
    </submittedName>
</protein>
<proteinExistence type="predicted"/>
<evidence type="ECO:0000256" key="1">
    <source>
        <dbReference type="SAM" id="MobiDB-lite"/>
    </source>
</evidence>
<dbReference type="Proteomes" id="UP000337909">
    <property type="component" value="Unassembled WGS sequence"/>
</dbReference>
<name>A0A5E7C6B5_PSEFL</name>
<reference evidence="2 3" key="1">
    <citation type="submission" date="2019-09" db="EMBL/GenBank/DDBJ databases">
        <authorList>
            <person name="Chandra G."/>
            <person name="Truman W A."/>
        </authorList>
    </citation>
    <scope>NUCLEOTIDE SEQUENCE [LARGE SCALE GENOMIC DNA]</scope>
    <source>
        <strain evidence="2">PS691</strain>
    </source>
</reference>
<sequence length="235" mass="25167">MIYKIPPRLRQSLQPCIQSRFFFPREKRYACLLLLQRNPARRTVSVRLFGRGWVPHHEGVGRRSRGGCRGRCARTRTDCTGRGCLCAGGTRPDAGAAGLVPGFVTGPGTNGGDLSGRCRRRRGLVQGASGQQRRRRRASSRERALGPERAIAGRLPGSAGDPGPGSGLGAARGRCLPRAAQRRDGFSATPAPASASRRPPRIQRATENHRAAGCAGTGQFDRGGAAACRHADHHH</sequence>